<dbReference type="Pfam" id="PF00501">
    <property type="entry name" value="AMP-binding"/>
    <property type="match status" value="1"/>
</dbReference>
<evidence type="ECO:0000313" key="26">
    <source>
        <dbReference type="EMBL" id="AEU11005.1"/>
    </source>
</evidence>
<dbReference type="InterPro" id="IPR025110">
    <property type="entry name" value="AMP-bd_C"/>
</dbReference>
<evidence type="ECO:0000256" key="4">
    <source>
        <dbReference type="ARBA" id="ARBA00022553"/>
    </source>
</evidence>
<comment type="cofactor">
    <cofactor evidence="1">
        <name>NADP(+)</name>
        <dbReference type="ChEBI" id="CHEBI:58349"/>
    </cofactor>
</comment>
<dbReference type="FunFam" id="3.40.47.10:FF:000042">
    <property type="entry name" value="Polyketide synthase Pks13"/>
    <property type="match status" value="1"/>
</dbReference>
<dbReference type="InterPro" id="IPR045851">
    <property type="entry name" value="AMP-bd_C_sf"/>
</dbReference>
<dbReference type="InterPro" id="IPR013154">
    <property type="entry name" value="ADH-like_N"/>
</dbReference>
<evidence type="ECO:0000256" key="22">
    <source>
        <dbReference type="PROSITE-ProRule" id="PRU01363"/>
    </source>
</evidence>
<dbReference type="InterPro" id="IPR006162">
    <property type="entry name" value="Ppantetheine_attach_site"/>
</dbReference>
<dbReference type="InterPro" id="IPR014030">
    <property type="entry name" value="Ketoacyl_synth_N"/>
</dbReference>
<dbReference type="InterPro" id="IPR049551">
    <property type="entry name" value="PKS_DH_C"/>
</dbReference>
<dbReference type="InterPro" id="IPR014043">
    <property type="entry name" value="Acyl_transferase_dom"/>
</dbReference>
<dbReference type="SMART" id="SM00825">
    <property type="entry name" value="PKS_KS"/>
    <property type="match status" value="2"/>
</dbReference>
<keyword evidence="3" id="KW-0596">Phosphopantetheine</keyword>
<dbReference type="SMART" id="SM00829">
    <property type="entry name" value="PKS_ER"/>
    <property type="match status" value="1"/>
</dbReference>
<dbReference type="GO" id="GO:0004312">
    <property type="term" value="F:fatty acid synthase activity"/>
    <property type="evidence" value="ECO:0007669"/>
    <property type="project" value="TreeGrafter"/>
</dbReference>
<feature type="domain" description="Ketosynthase family 3 (KS3)" evidence="24">
    <location>
        <begin position="3617"/>
        <end position="4041"/>
    </location>
</feature>
<keyword evidence="11" id="KW-0511">Multifunctional enzyme</keyword>
<dbReference type="Pfam" id="PF08240">
    <property type="entry name" value="ADH_N"/>
    <property type="match status" value="1"/>
</dbReference>
<evidence type="ECO:0000256" key="8">
    <source>
        <dbReference type="ARBA" id="ARBA00022857"/>
    </source>
</evidence>
<dbReference type="Pfam" id="PF22621">
    <property type="entry name" value="CurL-like_PKS_C"/>
    <property type="match status" value="2"/>
</dbReference>
<comment type="cofactor">
    <cofactor evidence="2">
        <name>pantetheine 4'-phosphate</name>
        <dbReference type="ChEBI" id="CHEBI:47942"/>
    </cofactor>
</comment>
<evidence type="ECO:0000256" key="9">
    <source>
        <dbReference type="ARBA" id="ARBA00023002"/>
    </source>
</evidence>
<evidence type="ECO:0000256" key="21">
    <source>
        <dbReference type="ARBA" id="ARBA00084020"/>
    </source>
</evidence>
<evidence type="ECO:0000256" key="17">
    <source>
        <dbReference type="ARBA" id="ARBA00066974"/>
    </source>
</evidence>
<dbReference type="Gene3D" id="3.10.129.120">
    <property type="match status" value="1"/>
</dbReference>
<evidence type="ECO:0000256" key="5">
    <source>
        <dbReference type="ARBA" id="ARBA00022679"/>
    </source>
</evidence>
<dbReference type="InterPro" id="IPR011032">
    <property type="entry name" value="GroES-like_sf"/>
</dbReference>
<dbReference type="PANTHER" id="PTHR43775">
    <property type="entry name" value="FATTY ACID SYNTHASE"/>
    <property type="match status" value="1"/>
</dbReference>
<dbReference type="InterPro" id="IPR020806">
    <property type="entry name" value="PKS_PP-bd"/>
</dbReference>
<dbReference type="InterPro" id="IPR000873">
    <property type="entry name" value="AMP-dep_synth/lig_dom"/>
</dbReference>
<dbReference type="Pfam" id="PF00698">
    <property type="entry name" value="Acyl_transf_1"/>
    <property type="match status" value="2"/>
</dbReference>
<dbReference type="GO" id="GO:0004315">
    <property type="term" value="F:3-oxoacyl-[acyl-carrier-protein] synthase activity"/>
    <property type="evidence" value="ECO:0007669"/>
    <property type="project" value="InterPro"/>
</dbReference>
<dbReference type="SMART" id="SM00822">
    <property type="entry name" value="PKS_KR"/>
    <property type="match status" value="3"/>
</dbReference>
<comment type="function">
    <text evidence="16">Part of the PpsABCDE complex involved in the biosynthesis of the lipid core common to phthiocerols and phenolphthiocerols by successive additions of malonyl-CoA or methylmalonyl-CoA extender units. PpsA can accept as substrate the activated forms of either icosanoyl (C20), docosanoyl (C22) or lignoceroyl (C24) groups from FadD26, or a (4-hydroxyphenyl)-C17 or (4-hydroxyphenyl)-C19 fatty acyl from FadD29. PpsA initiates the biosynthesis and extends its substrate using a malonyl-CoA extender unit. The PpsB and PpsC proteins add the second and third malonyl-CoA extender units. PpsD adds an (R)-methylmalonyl unit and PpsE adds a second (R)-methylmalonyl unit. The incorporation of the methylmalonyl units results in formation of two branched methyl groups in the elongated product.</text>
</comment>
<reference evidence="26" key="1">
    <citation type="journal article" date="2011" name="Appl. Environ. Microbiol.">
        <title>Nostophycin Biosynthesis Is Directed by a Hybrid Polyketide Synthase-Nonribosomal Peptide Synthetase in the Toxic Cyanobacterium Nostoc sp. Strain 152.</title>
        <authorList>
            <person name="Fewer D.P."/>
            <person name="Osterholm J."/>
            <person name="Rouhiainen L."/>
            <person name="Jokela J."/>
            <person name="Wahlsten M."/>
            <person name="Sivonen K."/>
        </authorList>
    </citation>
    <scope>NUCLEOTIDE SEQUENCE</scope>
    <source>
        <strain evidence="26">152</strain>
    </source>
</reference>
<dbReference type="InterPro" id="IPR049900">
    <property type="entry name" value="PKS_mFAS_DH"/>
</dbReference>
<dbReference type="Pfam" id="PF00550">
    <property type="entry name" value="PP-binding"/>
    <property type="match status" value="3"/>
</dbReference>
<evidence type="ECO:0000256" key="20">
    <source>
        <dbReference type="ARBA" id="ARBA00078169"/>
    </source>
</evidence>
<dbReference type="InterPro" id="IPR049490">
    <property type="entry name" value="C883_1060-like_KR_N"/>
</dbReference>
<dbReference type="InterPro" id="IPR049552">
    <property type="entry name" value="PKS_DH_N"/>
</dbReference>
<evidence type="ECO:0000259" key="24">
    <source>
        <dbReference type="PROSITE" id="PS52004"/>
    </source>
</evidence>
<dbReference type="Gene3D" id="3.40.50.12780">
    <property type="entry name" value="N-terminal domain of ligase-like"/>
    <property type="match status" value="1"/>
</dbReference>
<dbReference type="Gene3D" id="3.40.366.10">
    <property type="entry name" value="Malonyl-Coenzyme A Acyl Carrier Protein, domain 2"/>
    <property type="match status" value="2"/>
</dbReference>
<dbReference type="InterPro" id="IPR020845">
    <property type="entry name" value="AMP-binding_CS"/>
</dbReference>
<dbReference type="InterPro" id="IPR036736">
    <property type="entry name" value="ACP-like_sf"/>
</dbReference>
<dbReference type="Gene3D" id="3.90.180.10">
    <property type="entry name" value="Medium-chain alcohol dehydrogenases, catalytic domain"/>
    <property type="match status" value="1"/>
</dbReference>
<dbReference type="InterPro" id="IPR016036">
    <property type="entry name" value="Malonyl_transacylase_ACP-bd"/>
</dbReference>
<keyword evidence="5" id="KW-0808">Transferase</keyword>
<dbReference type="SUPFAM" id="SSF56801">
    <property type="entry name" value="Acetyl-CoA synthetase-like"/>
    <property type="match status" value="2"/>
</dbReference>
<keyword evidence="10" id="KW-0443">Lipid metabolism</keyword>
<comment type="catalytic activity">
    <reaction evidence="15">
        <text>icosanoyl-[(phenol)carboxyphthiodiolenone synthase] + 2 (S)-methylmalonyl-CoA + 3 malonyl-CoA + 5 NADPH + 10 H(+) = C32-carboxyphthiodiolenone-[(phenol)carboxyphthiodiolenone synthase] + 5 CO2 + 5 NADP(+) + 5 CoA + 2 H2O</text>
        <dbReference type="Rhea" id="RHEA:57748"/>
        <dbReference type="Rhea" id="RHEA-COMP:14985"/>
        <dbReference type="Rhea" id="RHEA-COMP:14986"/>
        <dbReference type="ChEBI" id="CHEBI:15377"/>
        <dbReference type="ChEBI" id="CHEBI:15378"/>
        <dbReference type="ChEBI" id="CHEBI:16526"/>
        <dbReference type="ChEBI" id="CHEBI:57287"/>
        <dbReference type="ChEBI" id="CHEBI:57327"/>
        <dbReference type="ChEBI" id="CHEBI:57384"/>
        <dbReference type="ChEBI" id="CHEBI:57783"/>
        <dbReference type="ChEBI" id="CHEBI:58349"/>
        <dbReference type="ChEBI" id="CHEBI:87848"/>
        <dbReference type="ChEBI" id="CHEBI:142236"/>
        <dbReference type="EC" id="2.3.1.292"/>
    </reaction>
</comment>
<dbReference type="InterPro" id="IPR001227">
    <property type="entry name" value="Ac_transferase_dom_sf"/>
</dbReference>
<evidence type="ECO:0000256" key="3">
    <source>
        <dbReference type="ARBA" id="ARBA00022450"/>
    </source>
</evidence>
<dbReference type="Gene3D" id="3.30.300.30">
    <property type="match status" value="2"/>
</dbReference>
<dbReference type="FunFam" id="3.40.366.10:FF:000002">
    <property type="entry name" value="Probable polyketide synthase 2"/>
    <property type="match status" value="2"/>
</dbReference>
<dbReference type="CDD" id="cd08953">
    <property type="entry name" value="KR_2_SDR_x"/>
    <property type="match status" value="1"/>
</dbReference>
<dbReference type="CDD" id="cd05195">
    <property type="entry name" value="enoyl_red"/>
    <property type="match status" value="1"/>
</dbReference>
<evidence type="ECO:0000256" key="16">
    <source>
        <dbReference type="ARBA" id="ARBA00058455"/>
    </source>
</evidence>
<dbReference type="Gene3D" id="1.10.1200.10">
    <property type="entry name" value="ACP-like"/>
    <property type="match status" value="3"/>
</dbReference>
<dbReference type="Gene3D" id="3.40.50.720">
    <property type="entry name" value="NAD(P)-binding Rossmann-like Domain"/>
    <property type="match status" value="5"/>
</dbReference>
<dbReference type="SMART" id="SM00827">
    <property type="entry name" value="PKS_AT"/>
    <property type="match status" value="2"/>
</dbReference>
<evidence type="ECO:0000259" key="25">
    <source>
        <dbReference type="PROSITE" id="PS52019"/>
    </source>
</evidence>
<dbReference type="FunFam" id="3.40.47.10:FF:000019">
    <property type="entry name" value="Polyketide synthase type I"/>
    <property type="match status" value="1"/>
</dbReference>
<dbReference type="InterPro" id="IPR016039">
    <property type="entry name" value="Thiolase-like"/>
</dbReference>
<evidence type="ECO:0000256" key="10">
    <source>
        <dbReference type="ARBA" id="ARBA00023098"/>
    </source>
</evidence>
<feature type="domain" description="Carrier" evidence="23">
    <location>
        <begin position="5000"/>
        <end position="5078"/>
    </location>
</feature>
<dbReference type="GO" id="GO:0034081">
    <property type="term" value="C:polyketide synthase complex"/>
    <property type="evidence" value="ECO:0007669"/>
    <property type="project" value="UniProtKB-ARBA"/>
</dbReference>
<organism evidence="26">
    <name type="scientific">Kaarinaea lacus PCC 9237</name>
    <dbReference type="NCBI Taxonomy" id="3158555"/>
    <lineage>
        <taxon>Bacteria</taxon>
        <taxon>Bacillati</taxon>
        <taxon>Cyanobacteriota</taxon>
        <taxon>Cyanophyceae</taxon>
        <taxon>Nostocales</taxon>
        <taxon>Nodulariaceae</taxon>
        <taxon>Kaarinaea</taxon>
        <taxon>Kaarinaea lacus</taxon>
    </lineage>
</organism>
<feature type="active site" description="Proton donor; for dehydratase activity" evidence="22">
    <location>
        <position position="2525"/>
    </location>
</feature>
<keyword evidence="7" id="KW-0276">Fatty acid metabolism</keyword>
<dbReference type="SUPFAM" id="SSF47336">
    <property type="entry name" value="ACP-like"/>
    <property type="match status" value="3"/>
</dbReference>
<keyword evidence="6" id="KW-0677">Repeat</keyword>
<keyword evidence="9" id="KW-0560">Oxidoreductase</keyword>
<dbReference type="InterPro" id="IPR020841">
    <property type="entry name" value="PKS_Beta-ketoAc_synthase_dom"/>
</dbReference>
<dbReference type="Pfam" id="PF02801">
    <property type="entry name" value="Ketoacyl-synt_C"/>
    <property type="match status" value="2"/>
</dbReference>
<dbReference type="PROSITE" id="PS00455">
    <property type="entry name" value="AMP_BINDING"/>
    <property type="match status" value="1"/>
</dbReference>
<feature type="active site" description="Proton acceptor; for dehydratase activity" evidence="22">
    <location>
        <position position="2356"/>
    </location>
</feature>
<dbReference type="Pfam" id="PF21394">
    <property type="entry name" value="Beta-ketacyl_N"/>
    <property type="match status" value="3"/>
</dbReference>
<evidence type="ECO:0000256" key="7">
    <source>
        <dbReference type="ARBA" id="ARBA00022832"/>
    </source>
</evidence>
<dbReference type="Pfam" id="PF13193">
    <property type="entry name" value="AMP-binding_C"/>
    <property type="match status" value="1"/>
</dbReference>
<evidence type="ECO:0000256" key="12">
    <source>
        <dbReference type="ARBA" id="ARBA00050973"/>
    </source>
</evidence>
<feature type="domain" description="PKS/mFAS DH" evidence="25">
    <location>
        <begin position="2324"/>
        <end position="2608"/>
    </location>
</feature>
<dbReference type="Pfam" id="PF14765">
    <property type="entry name" value="PS-DH"/>
    <property type="match status" value="1"/>
</dbReference>
<dbReference type="GO" id="GO:0005886">
    <property type="term" value="C:plasma membrane"/>
    <property type="evidence" value="ECO:0007669"/>
    <property type="project" value="TreeGrafter"/>
</dbReference>
<dbReference type="InterPro" id="IPR057326">
    <property type="entry name" value="KR_dom"/>
</dbReference>
<evidence type="ECO:0000256" key="15">
    <source>
        <dbReference type="ARBA" id="ARBA00052745"/>
    </source>
</evidence>
<dbReference type="Pfam" id="PF08659">
    <property type="entry name" value="KR"/>
    <property type="match status" value="3"/>
</dbReference>
<dbReference type="SMART" id="SM00823">
    <property type="entry name" value="PKS_PP"/>
    <property type="match status" value="3"/>
</dbReference>
<dbReference type="FunFam" id="3.40.50.720:FF:000209">
    <property type="entry name" value="Polyketide synthase Pks12"/>
    <property type="match status" value="1"/>
</dbReference>
<evidence type="ECO:0000256" key="6">
    <source>
        <dbReference type="ARBA" id="ARBA00022737"/>
    </source>
</evidence>
<dbReference type="InterPro" id="IPR014031">
    <property type="entry name" value="Ketoacyl_synth_C"/>
</dbReference>
<dbReference type="SUPFAM" id="SSF55048">
    <property type="entry name" value="Probable ACP-binding domain of malonyl-CoA ACP transacylase"/>
    <property type="match status" value="2"/>
</dbReference>
<dbReference type="SUPFAM" id="SSF53901">
    <property type="entry name" value="Thiolase-like"/>
    <property type="match status" value="2"/>
</dbReference>
<dbReference type="Pfam" id="PF21089">
    <property type="entry name" value="PKS_DH_N"/>
    <property type="match status" value="1"/>
</dbReference>
<evidence type="ECO:0000256" key="1">
    <source>
        <dbReference type="ARBA" id="ARBA00001937"/>
    </source>
</evidence>
<dbReference type="SMART" id="SM00826">
    <property type="entry name" value="PKS_DH"/>
    <property type="match status" value="1"/>
</dbReference>
<dbReference type="InterPro" id="IPR016035">
    <property type="entry name" value="Acyl_Trfase/lysoPLipase"/>
</dbReference>
<gene>
    <name evidence="26" type="primary">npnA</name>
</gene>
<feature type="domain" description="Ketosynthase family 3 (KS3)" evidence="24">
    <location>
        <begin position="1412"/>
        <end position="1850"/>
    </location>
</feature>
<dbReference type="CDD" id="cd00833">
    <property type="entry name" value="PKS"/>
    <property type="match status" value="2"/>
</dbReference>
<dbReference type="SUPFAM" id="SSF52151">
    <property type="entry name" value="FabD/lysophospholipase-like"/>
    <property type="match status" value="2"/>
</dbReference>
<dbReference type="GO" id="GO:0071770">
    <property type="term" value="P:DIM/DIP cell wall layer assembly"/>
    <property type="evidence" value="ECO:0007669"/>
    <property type="project" value="TreeGrafter"/>
</dbReference>
<evidence type="ECO:0000259" key="23">
    <source>
        <dbReference type="PROSITE" id="PS50075"/>
    </source>
</evidence>
<evidence type="ECO:0000256" key="13">
    <source>
        <dbReference type="ARBA" id="ARBA00051971"/>
    </source>
</evidence>
<dbReference type="InterPro" id="IPR042099">
    <property type="entry name" value="ANL_N_sf"/>
</dbReference>
<name>G9CIA1_9CYAN</name>
<accession>G9CIA1</accession>
<evidence type="ECO:0000256" key="2">
    <source>
        <dbReference type="ARBA" id="ARBA00001957"/>
    </source>
</evidence>
<evidence type="ECO:0000256" key="19">
    <source>
        <dbReference type="ARBA" id="ARBA00075053"/>
    </source>
</evidence>
<dbReference type="PANTHER" id="PTHR43775:SF37">
    <property type="entry name" value="SI:DKEY-61P9.11"/>
    <property type="match status" value="1"/>
</dbReference>
<dbReference type="PROSITE" id="PS00012">
    <property type="entry name" value="PHOSPHOPANTETHEINE"/>
    <property type="match status" value="2"/>
</dbReference>
<dbReference type="InterPro" id="IPR009081">
    <property type="entry name" value="PP-bd_ACP"/>
</dbReference>
<comment type="catalytic activity">
    <reaction evidence="12">
        <text>17-(4-hydroxyphenyl)heptadecanoyl-[(phenol)carboxyphthiodiolenone synthase] + 2 (S)-methylmalonyl-CoA + 3 malonyl-CoA + 5 NADPH + 10 H(+) = C35-(phenol)carboxyphthiodiolenone-[(phenol)carboxyphthiodiolenone synthase] + 5 CO2 + 5 NADP(+) + 5 CoA + 2 H2O</text>
        <dbReference type="Rhea" id="RHEA:57756"/>
        <dbReference type="Rhea" id="RHEA-COMP:14272"/>
        <dbReference type="Rhea" id="RHEA-COMP:14989"/>
        <dbReference type="ChEBI" id="CHEBI:15377"/>
        <dbReference type="ChEBI" id="CHEBI:15378"/>
        <dbReference type="ChEBI" id="CHEBI:16526"/>
        <dbReference type="ChEBI" id="CHEBI:57287"/>
        <dbReference type="ChEBI" id="CHEBI:57327"/>
        <dbReference type="ChEBI" id="CHEBI:57384"/>
        <dbReference type="ChEBI" id="CHEBI:57783"/>
        <dbReference type="ChEBI" id="CHEBI:58349"/>
        <dbReference type="ChEBI" id="CHEBI:133300"/>
        <dbReference type="ChEBI" id="CHEBI:142259"/>
        <dbReference type="EC" id="2.3.1.292"/>
    </reaction>
</comment>
<feature type="region of interest" description="C-terminal hotdog fold" evidence="22">
    <location>
        <begin position="2465"/>
        <end position="2608"/>
    </location>
</feature>
<evidence type="ECO:0000256" key="11">
    <source>
        <dbReference type="ARBA" id="ARBA00023268"/>
    </source>
</evidence>
<evidence type="ECO:0000256" key="18">
    <source>
        <dbReference type="ARBA" id="ARBA00073623"/>
    </source>
</evidence>
<protein>
    <recommendedName>
        <fullName evidence="18">Phenolphthiocerol/phthiocerol polyketide synthase subunit E</fullName>
        <ecNumber evidence="17">2.3.1.292</ecNumber>
    </recommendedName>
    <alternativeName>
        <fullName evidence="20">(Phenol)carboxyphthiodiolenone synthase subunit E</fullName>
    </alternativeName>
    <alternativeName>
        <fullName evidence="21">Beta-ketoacyl-acyl-carrier-protein synthase I</fullName>
    </alternativeName>
    <alternativeName>
        <fullName evidence="19">Phthiocerol synthesis polyketide synthase type I PpsE</fullName>
    </alternativeName>
</protein>
<dbReference type="SUPFAM" id="SSF51735">
    <property type="entry name" value="NAD(P)-binding Rossmann-fold domains"/>
    <property type="match status" value="7"/>
</dbReference>
<dbReference type="SUPFAM" id="SSF50129">
    <property type="entry name" value="GroES-like"/>
    <property type="match status" value="1"/>
</dbReference>
<dbReference type="PROSITE" id="PS00606">
    <property type="entry name" value="KS3_1"/>
    <property type="match status" value="2"/>
</dbReference>
<dbReference type="Gene3D" id="3.10.129.10">
    <property type="entry name" value="Hotdog Thioesterase"/>
    <property type="match status" value="1"/>
</dbReference>
<dbReference type="PROSITE" id="PS52004">
    <property type="entry name" value="KS3_2"/>
    <property type="match status" value="2"/>
</dbReference>
<dbReference type="CDD" id="cd08955">
    <property type="entry name" value="KR_2_FAS_SDR_x"/>
    <property type="match status" value="2"/>
</dbReference>
<dbReference type="InterPro" id="IPR018201">
    <property type="entry name" value="Ketoacyl_synth_AS"/>
</dbReference>
<dbReference type="GO" id="GO:0016491">
    <property type="term" value="F:oxidoreductase activity"/>
    <property type="evidence" value="ECO:0007669"/>
    <property type="project" value="UniProtKB-KW"/>
</dbReference>
<dbReference type="EC" id="2.3.1.292" evidence="17"/>
<dbReference type="InterPro" id="IPR020807">
    <property type="entry name" value="PKS_DH"/>
</dbReference>
<dbReference type="GO" id="GO:0031177">
    <property type="term" value="F:phosphopantetheine binding"/>
    <property type="evidence" value="ECO:0007669"/>
    <property type="project" value="InterPro"/>
</dbReference>
<dbReference type="PROSITE" id="PS50075">
    <property type="entry name" value="CARRIER"/>
    <property type="match status" value="3"/>
</dbReference>
<dbReference type="EMBL" id="JF430079">
    <property type="protein sequence ID" value="AEU11005.1"/>
    <property type="molecule type" value="Genomic_DNA"/>
</dbReference>
<dbReference type="FunFam" id="1.10.1200.10:FF:000005">
    <property type="entry name" value="Nonribosomal peptide synthetase 1"/>
    <property type="match status" value="1"/>
</dbReference>
<dbReference type="SMART" id="SM01294">
    <property type="entry name" value="PKS_PP_betabranch"/>
    <property type="match status" value="2"/>
</dbReference>
<dbReference type="InterPro" id="IPR036291">
    <property type="entry name" value="NAD(P)-bd_dom_sf"/>
</dbReference>
<dbReference type="GO" id="GO:0006633">
    <property type="term" value="P:fatty acid biosynthetic process"/>
    <property type="evidence" value="ECO:0007669"/>
    <property type="project" value="InterPro"/>
</dbReference>
<dbReference type="PROSITE" id="PS52019">
    <property type="entry name" value="PKS_MFAS_DH"/>
    <property type="match status" value="1"/>
</dbReference>
<feature type="domain" description="Carrier" evidence="23">
    <location>
        <begin position="3457"/>
        <end position="3534"/>
    </location>
</feature>
<dbReference type="InterPro" id="IPR020843">
    <property type="entry name" value="ER"/>
</dbReference>
<dbReference type="Pfam" id="PF13602">
    <property type="entry name" value="ADH_zinc_N_2"/>
    <property type="match status" value="1"/>
</dbReference>
<dbReference type="Gene3D" id="3.40.47.10">
    <property type="match status" value="2"/>
</dbReference>
<keyword evidence="4" id="KW-0597">Phosphoprotein</keyword>
<comment type="catalytic activity">
    <reaction evidence="14">
        <text>docosanoyl-[(phenol)carboxyphthiodiolenone synthase] + 2 (S)-methylmalonyl-CoA + 3 malonyl-CoA + 5 NADPH + 10 H(+) = C34-carboxyphthiodiolenone-[(phenol)carboxyphthiodiolenone synthase] + 5 CO2 + 5 NADP(+) + 5 CoA + 2 H2O</text>
        <dbReference type="Rhea" id="RHEA:57752"/>
        <dbReference type="Rhea" id="RHEA-COMP:14987"/>
        <dbReference type="Rhea" id="RHEA-COMP:14988"/>
        <dbReference type="ChEBI" id="CHEBI:15377"/>
        <dbReference type="ChEBI" id="CHEBI:15378"/>
        <dbReference type="ChEBI" id="CHEBI:16526"/>
        <dbReference type="ChEBI" id="CHEBI:57287"/>
        <dbReference type="ChEBI" id="CHEBI:57327"/>
        <dbReference type="ChEBI" id="CHEBI:57384"/>
        <dbReference type="ChEBI" id="CHEBI:57783"/>
        <dbReference type="ChEBI" id="CHEBI:58349"/>
        <dbReference type="ChEBI" id="CHEBI:142237"/>
        <dbReference type="ChEBI" id="CHEBI:142238"/>
        <dbReference type="EC" id="2.3.1.292"/>
    </reaction>
</comment>
<dbReference type="CDD" id="cd05906">
    <property type="entry name" value="A_NRPS_TubE_like"/>
    <property type="match status" value="1"/>
</dbReference>
<dbReference type="InterPro" id="IPR013968">
    <property type="entry name" value="PKS_KR"/>
</dbReference>
<comment type="catalytic activity">
    <reaction evidence="13">
        <text>19-(4-hydroxyphenyl)nonadecanoyl-[(phenol)carboxyphthiodiolenone synthase] + 2 (S)-methylmalonyl-CoA + 3 malonyl-CoA + 5 NADPH + 10 H(+) = C37-(phenol)carboxyphthiodiolenone-[(phenol)carboxyphthiodiolenone synthase] + 5 CO2 + 5 NADP(+) + 5 CoA + 2 H2O</text>
        <dbReference type="Rhea" id="RHEA:57760"/>
        <dbReference type="Rhea" id="RHEA-COMP:14273"/>
        <dbReference type="Rhea" id="RHEA-COMP:14990"/>
        <dbReference type="ChEBI" id="CHEBI:15377"/>
        <dbReference type="ChEBI" id="CHEBI:15378"/>
        <dbReference type="ChEBI" id="CHEBI:16526"/>
        <dbReference type="ChEBI" id="CHEBI:57287"/>
        <dbReference type="ChEBI" id="CHEBI:57327"/>
        <dbReference type="ChEBI" id="CHEBI:57384"/>
        <dbReference type="ChEBI" id="CHEBI:57783"/>
        <dbReference type="ChEBI" id="CHEBI:58349"/>
        <dbReference type="ChEBI" id="CHEBI:133301"/>
        <dbReference type="ChEBI" id="CHEBI:142260"/>
        <dbReference type="EC" id="2.3.1.292"/>
    </reaction>
</comment>
<feature type="region of interest" description="N-terminal hotdog fold" evidence="22">
    <location>
        <begin position="2324"/>
        <end position="2451"/>
    </location>
</feature>
<evidence type="ECO:0000256" key="14">
    <source>
        <dbReference type="ARBA" id="ARBA00052119"/>
    </source>
</evidence>
<sequence>MQLDDYNQSLANSSNKSFTHREIEVAIQSSLIVDDCVVIERYTENFNHELVAYVVPSGIFTREKLLSHIETIVTDEYIPRAIVLVSTLPLTASGKIDETALNNLEIKDTDLVERWSEEIHSLPEIKQVSVVIQEHLKQQSSLRLSDLLPDWKTVINEENNTSANFHFSRPTITHNPNSSNLAISHGGELKRLNNFPKLLSEALQKTAREFPEKELIYIQSDGCEIIQSYKNLLLDAQKILAGLRKLDLKPLDKVIFQIDISQDFIPAFWGCILGGFIPVPVSVAPAYEQVNSAVNKLHNAWQMLDQPIVLTSSKLAPSIRALPALLNIENFQVETVDNLRQNQPDSNIHQSQEDDLALLLLTSGSTGFPKGVMLNHRNLLSMTAGTAQMNNFDSQDIVLNWMPLEHVGAIVFLGLMAVDLGCQQIHVSTEYILQNPIRWLELIQQYKASISWAPNFAFSLLNERANDINQRSWDLSSMKFLVNAGEQIVPKTARSFLKLFQTYNLPPTAIHPAFGMSETCSGITWSDGFSLSTSSDDMSFVELGPPIPGASIRITDENNQIVTEGVIGKFQVKGSSVTSGYYKNPQRNREAFTEDGWFNTGDIGYLKAGRIVLTGRDKDDIIINGINYYSHEIESLVEEVEGVEISYTAACAVRLFGNNADQLAIFFSSAVSEPTLLKELLKKIRGAVVKNIGVNPNYIIPVKKNIIPKTAIGKIQRPQLSRMFEAGEFDNIIQQFGINLDNPNLLPNWFYRQIWRQKAPVTQISAINGNFLVFIDQLGVGEYLGAEFQKHGQKWVGVEVGVDFRQLSSNRYEIAPNNPEHYQLLLSALAANNFQIDNILHLWTYDARISEISSLESLEQAQTLGVYSLLFLVKALAKIEKFDRAIALTTVSSYTQFTSHSDEIAYEKSPLVGLLKVIDQEIPGLTSRHLDLSVDEPAVNAGQILQEISVLPCESEVAYRQGQRWIPRLEKVDFSPQSKPDFAFKSGGMYLISGGLGGVGVEIAKYLLKHYKARLLLVGRTHLPEKSDLHTDAEKSSVVAQKIAVYEELEQLGGKIIYEAVDVCDLPRLQQIVEQAQSRWGCELDGVLHLAGTYQERSLLEENHQSWSTAIRAKVSGAWVLNQLLKDYPQAAMISFSSVSRCLGGATVGTYVAANQFLESFAHYQRSQGLKSYCFSWSLWDAIGISQDQQRSKLAQTKGYCAISARQGLYSLLIGLHHNQAHLLIGLDGSNRHIRGYVEDTYALEKLTAYFTVSDNSSIEERLSQLRVRDRFGTPSTCNFVQLQKMPLTTTGIIDRDKLIKGDLREPSNEQAQPTSDIERQVAQIWQEVLGLEEVGIDDNFFELGGHSLLLVQAQSKLQESFQIPVSIVDMFKYPSISALAKYLSQGQTESPAVLQGQKRAKVRSSRQSVGNADIAVIGMSCRFPGANNIDEFWQNLANGVESISFFTEAEIIAAGVDPTLVKNPNYVKAKPILSDVESFDADFFGYSSREAELMDPQQRLLLECAWESLENAGYNPLTYNGAIGIYAGAVMNTYLLNNVYPNRHQLDVNDNLQVATMDSMGGLQLMVANDKDYLTTRISYKLNLTGPSVNVQTACSTSLVAIHMACANLLSGESDMVLAGGVSINAPQKVGHLYQEGMIVTPDGHCRAFDAQAQGTIFGSGVGLVVLKRLQDAIADQDHIYAVVKGSATNNDGGTKVGYMAPNGDGQTAVVTEAMTMAGVDAETIGYVEAHGTGTPMGDPIEIGGLTQAFRASTQSKNFCGIGSVKTNVGHLQIASGVVGFIKTVLSLYHKQIPPSLHFEQPNPQLDLPNTPFYVNTTLKDWHTQDYPRRAGVNSLGIGGANAHVILEEAPEPLVVNNEFERPYHLLTLSAKSEEALAQLRHRYEEFLISNTDVSIADICYTANVGRSHFNHRLAIVANSREQLLEQLASHGKTSQIGKKPPKIAFLFTGQGSQYINMGRELYETQPLFRQTLEQCNEILRPYLEHSLLEVLYPQGKQGSRGAEGAEEAGEQENNHSSSVAAFINQTAYTQPAIFAVEYALYQLWKSWGIEPDVVMGHSVGEYVAACIAGVFSLEDGLKLIAKRGQLMQQLPDGGEMVSLIASEEQVREIIAPFHNKVSIAAINSSESIVISGAREDIASLKLQGIKTKQLQVSHAFHSPLMTPILAEFEQVAKQVTYNQPQIPIISNLTGQLADEKITTAEYWVNHISQTVQFALSMETLQNYGIFLEIGSKPTLLGMGRECLPDSESQWLPSLRPGVSEWEQILLSLAKLYVAGVQVNWSEFERDYARQKVALPNYPFQRQRYWIENIPSQNQVQKSPKLHPLIDKKLQLPLSKEILFESQFSTVTLPFLAEHQVYNQIIVPGASHLSLLLGAANLTFGSEACLLENIVFPQALAIPQGEARTLQLVLSPQGNSKSFQLISFDSTAESEINQWLVHATGKISPSIPTTSQNIDIQQIKARCTQQITALEIYQNWQKREIQLGASFQWLDSISFGDGEALAQIKWLSVGNEQQEYQLYPGLIDSCLQLTGIFFPSEDTFVPFAIESFRFYQRPQIGQLWCHAVRRQQHNSIVDKIIVDIKLFDIKEQLIAEIVGMEAKKVTRQLLLPSHNVDITDWLYEVAWQEVDKKQSTPNFSGNWLIFADSQGLGQQLSEQLQNFGVNCTLVSAGVKYEKIEQQHYHIDSSQAEHFQKLLYDIGSQEQQLGIIYLWGIAQNENNLPDAELKNCGSVLHLVQALTQVSWQVSPHLWLVTQGTQAISSISEPLQLSGSSLWGLGRVIATEHPEFQCVRLDLSLQGTQQQHLQALLLELSAADKEDQIAIRQNKRYVARLVRRVAKQQLSPQPVQLKISEYGVLDNLSLVEMKRRSPQINEVEIQVQVGAVNFRDVLNALGMLKEYYAEKMGITQASDLTFGFECAGIITAVGDNVNHLQVGDEVVAWVTTHDALSSFVTLPATTVVKKPTNLSFSQAATTPLAFLTAQYGLHELAKIQPGERVLIHAATGGVGQAAVQIALSAGAEVFATASIHKWEFLKSMGVKYVMNSRSLEFVDEVMDLTQGQGVDVVLNSLNGEFIPKNLQVLSHGGRFVEIGKVGIWDESQVRAIREDVSYFPFDLGEVHQKHPSLIPSMLQQLMAQLQTGTLRPLPQTVFSAGQVVDAFRYMATAKHIGKVLISMPPMNQGQLSIQTDASYLITGGNGALGLEVAGWLVEKGARHLVLTGRRDLSVAAKERISSFEQLGVKVLVVKADVSEAAQMLEVLDKINSQLPPLRGIIHAAGVLDDGVLKQQSLERFRQVMAPKVSGAWNLHTLTQHLPLDFFVCFSSISSLFGSGGQGNYAAANALMDGLAHYRQSLGLPGLSINWGAWSQVGMAARLDSGDQNRLQSLGIGTIAPQQGLAVLEQLLSQSSAQVTAIPIDWGQFLSKSASSSPFFANFTQTIAKIADKSEFRAQLAAAKNSDRKKLLIDHLCSQVAQVLGRNLSTQDLQQGFFELGIDSLTAVELRNRLQNSLDYPLPSSLTFDYPTVTVLADYLSQEVLAIADASIAQPVSEFSDLSIALDELSESEIEKLLAQELAIIQEGKGLLSENSVNTDRQSLMKKALLELKEMKSQLEAVERAKKEPIAIVGMGCRFPGGANNPEAFWQLLRDGVDAVTEVPANRWDINAFYDPDPETPGKMYSRYGGFVSQLEEFDAQFFGIAPREAVSLDPQQRLLLEVSWEALENASIKPSELLGTQAGVFVGICGNDYLQRLLSREATEIDAYQVTGNAHSVAAGRLSYILGLNGPSLAVDTACSSSLVAVHLACQSLRHQESDLAIAGGVNLLLSSEISINFSKARMLAPDGRCKTFDAAADGYVRGEGCGVIILKRLSDAIKDKNQILALIRGSAVNQDGRSSGLTVPNGSLQQAVIRQALANGGVEPSEISYLEAHGTGTSLGDPIEVGAMSAVFGKNTDQPLTIGSVKTNIGHLEAAAGIAGIIKVVLQMQHQEIAPHLHFQDPSPHINWENLPLIVPTQKTNWQTAEKPLLAGVSSFGFSGTNAHVVLEQPPTIEPITPEVERPLHLLTLSAKTQSALEQLAFGYQNYIQTHSDVAIADICYTANVGREHFNHRLAIVVNSREQLLKQLTTKNISNHVKQLPKIAFLFTGQGSQYINMGRELYETQPLFRQTLEQCNEILRPYLEHSLLEVLYTEQNSSLLNQTSYTQPAIFAVEYALYQLWKSWGIEPDVVIGHSVGEYVAATVAGVLSLEDGLKLIAQRGQLMQQLPDGGEMVSLIASEEQVRKIIAPFHKTISIAAINSSESIVISGAREDIALLNLQGIKTKQLQVSHAFHSPLMTPMLAEFEQVAKQVTYNQPQIPIISNLTGQLADEKITTAEYWVNHISQTVQFALSMETLQNYGIFLEIGSKPTLLGMGRECLPDSESQWLPSLRPGVSEWEQILLSLAKLYVAGVQVNWSEFERDYARQKVALPNYPFQRQRYWMEAKKVTRQLLLPSHNLDVTDWLYEIDWQAVEKEQSTANLRGNWLIFADTQGLGKQLGEQLQNLGGNYTLVSAGVKYENVDRQHYQIDPSQAEHFQKLLYAIGSQQKLGIIYLWSITQDESNLPDAELKNCGSILHLVQALAQFSWQVSPHLWLVTQGTQAISSISEPLQLCGSSLWGLGRVIATEHPEFQCVRLDLSVQETQQQHLQALLLELSAAEKEDQIAIRQGKRYVARLVRRVAKEQLSPQPVQLSIQADASYLITGGNGGLGLEVAGWLVEKGVRHLVLTGRSPVSVAAKERISSFEQLGVEVLVVKADVSQVAEMVEVLEKINTQLPPLRGIIHAAGVLDDGVLKQQSLERFRQVMAPKVSGAWNLHTLTKHLPLDFFVCFSSISSLFGSGGQGNYAAANALMDGLAHYRQSLGLPGLSINWGAWSQVGMAARLDSGEQNRLQGLGIGAIAPEKGLAVLEQLLSQSSAQVTAIPIDWGKFLSKSATSSPFFANFTDTFVKSAEKPQFRTFLEESNPSDRQKLLIDYLCSRVTQVLGGNLSQTLDIEQGFSELGMDSLTATELRNSLQKSLACSLPSSLTFDYPTVTKLADYLAQEVFLWNQAGELDVGSQIMNHQHVLTNSELEDLSEHEAEALLLEKLASINY</sequence>
<keyword evidence="8" id="KW-0521">NADP</keyword>
<feature type="domain" description="Carrier" evidence="23">
    <location>
        <begin position="1313"/>
        <end position="1388"/>
    </location>
</feature>
<dbReference type="InterPro" id="IPR050091">
    <property type="entry name" value="PKS_NRPS_Biosynth_Enz"/>
</dbReference>
<dbReference type="Gene3D" id="3.30.70.3290">
    <property type="match status" value="2"/>
</dbReference>
<proteinExistence type="predicted"/>
<dbReference type="Pfam" id="PF00109">
    <property type="entry name" value="ketoacyl-synt"/>
    <property type="match status" value="2"/>
</dbReference>